<keyword evidence="5" id="KW-0548">Nucleotidyltransferase</keyword>
<keyword evidence="3 8" id="KW-0240">DNA-directed RNA polymerase</keyword>
<evidence type="ECO:0000313" key="9">
    <source>
        <dbReference type="Proteomes" id="UP000823046"/>
    </source>
</evidence>
<dbReference type="InterPro" id="IPR042102">
    <property type="entry name" value="RNA_pol_Rpb1_3_sf"/>
</dbReference>
<keyword evidence="9" id="KW-1185">Reference proteome</keyword>
<dbReference type="InterPro" id="IPR000722">
    <property type="entry name" value="RNA_pol_asu"/>
</dbReference>
<dbReference type="InterPro" id="IPR045867">
    <property type="entry name" value="DNA-dir_RpoC_beta_prime"/>
</dbReference>
<evidence type="ECO:0000256" key="4">
    <source>
        <dbReference type="ARBA" id="ARBA00022679"/>
    </source>
</evidence>
<evidence type="ECO:0000256" key="5">
    <source>
        <dbReference type="ARBA" id="ARBA00022695"/>
    </source>
</evidence>
<dbReference type="PANTHER" id="PTHR19376:SF11">
    <property type="entry name" value="DNA-DIRECTED RNA POLYMERASE I SUBUNIT RPA1"/>
    <property type="match status" value="1"/>
</dbReference>
<feature type="domain" description="RNA polymerase N-terminal" evidence="7">
    <location>
        <begin position="1"/>
        <end position="131"/>
    </location>
</feature>
<evidence type="ECO:0000259" key="7">
    <source>
        <dbReference type="SMART" id="SM00663"/>
    </source>
</evidence>
<gene>
    <name evidence="8" type="primary">POLR1A</name>
    <name evidence="8" type="ORF">IE077_003000</name>
</gene>
<dbReference type="InterPro" id="IPR006592">
    <property type="entry name" value="RNA_pol_N"/>
</dbReference>
<name>A0ABQ7J3T9_9APIC</name>
<dbReference type="SUPFAM" id="SSF64484">
    <property type="entry name" value="beta and beta-prime subunits of DNA dependent RNA-polymerase"/>
    <property type="match status" value="1"/>
</dbReference>
<evidence type="ECO:0000256" key="2">
    <source>
        <dbReference type="ARBA" id="ARBA00012418"/>
    </source>
</evidence>
<dbReference type="InterPro" id="IPR007066">
    <property type="entry name" value="RNA_pol_Rpb1_3"/>
</dbReference>
<feature type="non-terminal residue" evidence="8">
    <location>
        <position position="344"/>
    </location>
</feature>
<proteinExistence type="inferred from homology"/>
<comment type="caution">
    <text evidence="8">The sequence shown here is derived from an EMBL/GenBank/DDBJ whole genome shotgun (WGS) entry which is preliminary data.</text>
</comment>
<keyword evidence="6" id="KW-0804">Transcription</keyword>
<comment type="similarity">
    <text evidence="1">Belongs to the RNA polymerase beta' chain family.</text>
</comment>
<dbReference type="EMBL" id="JADAQX010001664">
    <property type="protein sequence ID" value="KAF8817739.1"/>
    <property type="molecule type" value="Genomic_DNA"/>
</dbReference>
<dbReference type="Proteomes" id="UP000823046">
    <property type="component" value="Unassembled WGS sequence"/>
</dbReference>
<evidence type="ECO:0000256" key="1">
    <source>
        <dbReference type="ARBA" id="ARBA00006460"/>
    </source>
</evidence>
<dbReference type="SMART" id="SM00663">
    <property type="entry name" value="RPOLA_N"/>
    <property type="match status" value="1"/>
</dbReference>
<accession>A0ABQ7J3T9</accession>
<keyword evidence="4" id="KW-0808">Transferase</keyword>
<sequence>MLNPAARRARSRMLLTGDSNGASPRIVYRHLIDGDVVLMNRQPTLHKPGIMAHFVKILGKEEIFRMNYVNCSSYNADFDGDEMNLHVPQDPLASAEAKYITNADAQYTTVKSGVPLRGLIQDHIQGGTLLTCKDTFLTIDEYQILVYAAVNKFVDQCKTLRVEKFEEEAAGHISSTRMKSLHLTYKMTETFTENISIVIEKPALMKPKRLWTGKQVITSVLKTILNAVTLHQYGDRKAISQFYGINLKSKSKTPGDAWGGCEDGDTEEAVILIQNSELLQGVLDKSQYGASSFGLIHLIYELYGHYAAGLFLNSFARLFTTFLQIKGTTCSPSDFLMTSKGEAD</sequence>
<evidence type="ECO:0000256" key="3">
    <source>
        <dbReference type="ARBA" id="ARBA00022478"/>
    </source>
</evidence>
<dbReference type="Gene3D" id="2.40.40.20">
    <property type="match status" value="1"/>
</dbReference>
<organism evidence="8 9">
    <name type="scientific">Cardiosporidium cionae</name>
    <dbReference type="NCBI Taxonomy" id="476202"/>
    <lineage>
        <taxon>Eukaryota</taxon>
        <taxon>Sar</taxon>
        <taxon>Alveolata</taxon>
        <taxon>Apicomplexa</taxon>
        <taxon>Aconoidasida</taxon>
        <taxon>Nephromycida</taxon>
        <taxon>Cardiosporidium</taxon>
    </lineage>
</organism>
<dbReference type="Gene3D" id="1.10.274.100">
    <property type="entry name" value="RNA polymerase Rpb1, domain 3"/>
    <property type="match status" value="1"/>
</dbReference>
<evidence type="ECO:0000256" key="6">
    <source>
        <dbReference type="ARBA" id="ARBA00023163"/>
    </source>
</evidence>
<protein>
    <recommendedName>
        <fullName evidence="2">DNA-directed RNA polymerase</fullName>
        <ecNumber evidence="2">2.7.7.6</ecNumber>
    </recommendedName>
</protein>
<dbReference type="Pfam" id="PF04983">
    <property type="entry name" value="RNA_pol_Rpb1_3"/>
    <property type="match status" value="1"/>
</dbReference>
<dbReference type="EC" id="2.7.7.6" evidence="2"/>
<reference evidence="8 9" key="1">
    <citation type="journal article" date="2020" name="bioRxiv">
        <title>Metabolic contributions of an alphaproteobacterial endosymbiont in the apicomplexan Cardiosporidium cionae.</title>
        <authorList>
            <person name="Hunter E.S."/>
            <person name="Paight C.J."/>
            <person name="Lane C.E."/>
        </authorList>
    </citation>
    <scope>NUCLEOTIDE SEQUENCE [LARGE SCALE GENOMIC DNA]</scope>
    <source>
        <strain evidence="8">ESH_2018</strain>
    </source>
</reference>
<evidence type="ECO:0000313" key="8">
    <source>
        <dbReference type="EMBL" id="KAF8817739.1"/>
    </source>
</evidence>
<dbReference type="Pfam" id="PF00623">
    <property type="entry name" value="RNA_pol_Rpb1_2"/>
    <property type="match status" value="1"/>
</dbReference>
<dbReference type="PANTHER" id="PTHR19376">
    <property type="entry name" value="DNA-DIRECTED RNA POLYMERASE"/>
    <property type="match status" value="1"/>
</dbReference>
<dbReference type="GO" id="GO:0000428">
    <property type="term" value="C:DNA-directed RNA polymerase complex"/>
    <property type="evidence" value="ECO:0007669"/>
    <property type="project" value="UniProtKB-KW"/>
</dbReference>